<keyword evidence="2" id="KW-1003">Cell membrane</keyword>
<reference evidence="7 8" key="1">
    <citation type="submission" date="2024-04" db="EMBL/GenBank/DDBJ databases">
        <title>Draft genome sequence of Sessilibacter corallicola NBRC 116591.</title>
        <authorList>
            <person name="Miyakawa T."/>
            <person name="Kusuya Y."/>
            <person name="Miura T."/>
        </authorList>
    </citation>
    <scope>NUCLEOTIDE SEQUENCE [LARGE SCALE GENOMIC DNA]</scope>
    <source>
        <strain evidence="7 8">KU-00831-HH</strain>
    </source>
</reference>
<comment type="caution">
    <text evidence="7">The sequence shown here is derived from an EMBL/GenBank/DDBJ whole genome shotgun (WGS) entry which is preliminary data.</text>
</comment>
<feature type="transmembrane region" description="Helical" evidence="6">
    <location>
        <begin position="151"/>
        <end position="178"/>
    </location>
</feature>
<accession>A0ABQ0AEW7</accession>
<protein>
    <submittedName>
        <fullName evidence="7">LysE family translocator</fullName>
    </submittedName>
</protein>
<evidence type="ECO:0000313" key="7">
    <source>
        <dbReference type="EMBL" id="GAA6170078.1"/>
    </source>
</evidence>
<comment type="subcellular location">
    <subcellularLocation>
        <location evidence="1">Cell membrane</location>
        <topology evidence="1">Multi-pass membrane protein</topology>
    </subcellularLocation>
</comment>
<keyword evidence="3 6" id="KW-0812">Transmembrane</keyword>
<keyword evidence="4 6" id="KW-1133">Transmembrane helix</keyword>
<dbReference type="InterPro" id="IPR001123">
    <property type="entry name" value="LeuE-type"/>
</dbReference>
<name>A0ABQ0AEW7_9GAMM</name>
<organism evidence="7 8">
    <name type="scientific">Sessilibacter corallicola</name>
    <dbReference type="NCBI Taxonomy" id="2904075"/>
    <lineage>
        <taxon>Bacteria</taxon>
        <taxon>Pseudomonadati</taxon>
        <taxon>Pseudomonadota</taxon>
        <taxon>Gammaproteobacteria</taxon>
        <taxon>Cellvibrionales</taxon>
        <taxon>Cellvibrionaceae</taxon>
        <taxon>Sessilibacter</taxon>
    </lineage>
</organism>
<dbReference type="PIRSF" id="PIRSF006324">
    <property type="entry name" value="LeuE"/>
    <property type="match status" value="1"/>
</dbReference>
<evidence type="ECO:0000256" key="4">
    <source>
        <dbReference type="ARBA" id="ARBA00022989"/>
    </source>
</evidence>
<proteinExistence type="predicted"/>
<feature type="transmembrane region" description="Helical" evidence="6">
    <location>
        <begin position="190"/>
        <end position="209"/>
    </location>
</feature>
<dbReference type="RefSeq" id="WP_353304427.1">
    <property type="nucleotide sequence ID" value="NZ_BAABWN010000019.1"/>
</dbReference>
<evidence type="ECO:0000256" key="1">
    <source>
        <dbReference type="ARBA" id="ARBA00004651"/>
    </source>
</evidence>
<evidence type="ECO:0000256" key="5">
    <source>
        <dbReference type="ARBA" id="ARBA00023136"/>
    </source>
</evidence>
<dbReference type="EMBL" id="BAABWN010000019">
    <property type="protein sequence ID" value="GAA6170078.1"/>
    <property type="molecule type" value="Genomic_DNA"/>
</dbReference>
<sequence length="212" mass="23020">MDIDNILAFIAVTTLLVISPGPNGLLITKTVPILGRKAGFANIAGFVAAFYIHGTLSIFGISLLLIQSAQAFFIFKLVGAAYLILVGVKTLINNFKSEPVNQPSVVHDRKKTVSFYGSFIEGFLTNVLNPKVSMFYLAAFPQFISVDQSPVSAYLLVASHALVNVVWFSLMIVMLSKVKSISNTARFKKWLNSVTGVVFIGFGAKLALLKNN</sequence>
<dbReference type="Pfam" id="PF01810">
    <property type="entry name" value="LysE"/>
    <property type="match status" value="1"/>
</dbReference>
<gene>
    <name evidence="7" type="ORF">NBRC116591_38910</name>
</gene>
<evidence type="ECO:0000256" key="2">
    <source>
        <dbReference type="ARBA" id="ARBA00022475"/>
    </source>
</evidence>
<feature type="transmembrane region" description="Helical" evidence="6">
    <location>
        <begin position="40"/>
        <end position="66"/>
    </location>
</feature>
<evidence type="ECO:0000256" key="6">
    <source>
        <dbReference type="SAM" id="Phobius"/>
    </source>
</evidence>
<feature type="transmembrane region" description="Helical" evidence="6">
    <location>
        <begin position="72"/>
        <end position="92"/>
    </location>
</feature>
<dbReference type="PANTHER" id="PTHR30086">
    <property type="entry name" value="ARGININE EXPORTER PROTEIN ARGO"/>
    <property type="match status" value="1"/>
</dbReference>
<feature type="transmembrane region" description="Helical" evidence="6">
    <location>
        <begin position="6"/>
        <end position="28"/>
    </location>
</feature>
<dbReference type="PANTHER" id="PTHR30086:SF20">
    <property type="entry name" value="ARGININE EXPORTER PROTEIN ARGO-RELATED"/>
    <property type="match status" value="1"/>
</dbReference>
<keyword evidence="5 6" id="KW-0472">Membrane</keyword>
<dbReference type="Proteomes" id="UP001465153">
    <property type="component" value="Unassembled WGS sequence"/>
</dbReference>
<evidence type="ECO:0000313" key="8">
    <source>
        <dbReference type="Proteomes" id="UP001465153"/>
    </source>
</evidence>
<evidence type="ECO:0000256" key="3">
    <source>
        <dbReference type="ARBA" id="ARBA00022692"/>
    </source>
</evidence>
<keyword evidence="8" id="KW-1185">Reference proteome</keyword>